<dbReference type="AlphaFoldDB" id="A0A1J5SNC1"/>
<dbReference type="PANTHER" id="PTHR34610:SF4">
    <property type="entry name" value="SLL8027 PROTEIN"/>
    <property type="match status" value="1"/>
</dbReference>
<dbReference type="Pfam" id="PF13470">
    <property type="entry name" value="PIN_3"/>
    <property type="match status" value="1"/>
</dbReference>
<dbReference type="InterPro" id="IPR002716">
    <property type="entry name" value="PIN_dom"/>
</dbReference>
<proteinExistence type="predicted"/>
<dbReference type="InterPro" id="IPR029060">
    <property type="entry name" value="PIN-like_dom_sf"/>
</dbReference>
<comment type="caution">
    <text evidence="2">The sequence shown here is derived from an EMBL/GenBank/DDBJ whole genome shotgun (WGS) entry which is preliminary data.</text>
</comment>
<protein>
    <recommendedName>
        <fullName evidence="1">PIN domain-containing protein</fullName>
    </recommendedName>
</protein>
<name>A0A1J5SNC1_9ZZZZ</name>
<dbReference type="SUPFAM" id="SSF88723">
    <property type="entry name" value="PIN domain-like"/>
    <property type="match status" value="1"/>
</dbReference>
<gene>
    <name evidence="2" type="ORF">GALL_146840</name>
</gene>
<feature type="domain" description="PIN" evidence="1">
    <location>
        <begin position="9"/>
        <end position="119"/>
    </location>
</feature>
<dbReference type="NCBIfam" id="TIGR00305">
    <property type="entry name" value="putative toxin-antitoxin system toxin component, PIN family"/>
    <property type="match status" value="1"/>
</dbReference>
<organism evidence="2">
    <name type="scientific">mine drainage metagenome</name>
    <dbReference type="NCBI Taxonomy" id="410659"/>
    <lineage>
        <taxon>unclassified sequences</taxon>
        <taxon>metagenomes</taxon>
        <taxon>ecological metagenomes</taxon>
    </lineage>
</organism>
<accession>A0A1J5SNC1</accession>
<sequence>MPSAQSKPRVVIDTNLVLSALVFLQGRLSPLRLAWQGAHFKPLVSTVTAAELIRVLAYPKFKLSTEDQQELLGDYLPYCTSVRMPVKLPATPDCRDKFDLPFLQLAITGKADFLVTGDQDLLSLAGNFVCPIITADEFIKTLNNDH</sequence>
<dbReference type="InterPro" id="IPR002850">
    <property type="entry name" value="PIN_toxin-like"/>
</dbReference>
<evidence type="ECO:0000313" key="2">
    <source>
        <dbReference type="EMBL" id="OIR03164.1"/>
    </source>
</evidence>
<dbReference type="EMBL" id="MLJW01000068">
    <property type="protein sequence ID" value="OIR03164.1"/>
    <property type="molecule type" value="Genomic_DNA"/>
</dbReference>
<dbReference type="PANTHER" id="PTHR34610">
    <property type="entry name" value="SSL7007 PROTEIN"/>
    <property type="match status" value="1"/>
</dbReference>
<reference evidence="2" key="1">
    <citation type="submission" date="2016-10" db="EMBL/GenBank/DDBJ databases">
        <title>Sequence of Gallionella enrichment culture.</title>
        <authorList>
            <person name="Poehlein A."/>
            <person name="Muehling M."/>
            <person name="Daniel R."/>
        </authorList>
    </citation>
    <scope>NUCLEOTIDE SEQUENCE</scope>
</reference>
<evidence type="ECO:0000259" key="1">
    <source>
        <dbReference type="Pfam" id="PF13470"/>
    </source>
</evidence>